<comment type="caution">
    <text evidence="5">The sequence shown here is derived from an EMBL/GenBank/DDBJ whole genome shotgun (WGS) entry which is preliminary data.</text>
</comment>
<feature type="binding site" evidence="3">
    <location>
        <begin position="207"/>
        <end position="209"/>
    </location>
    <ligand>
        <name>substrate</name>
    </ligand>
</feature>
<evidence type="ECO:0000256" key="1">
    <source>
        <dbReference type="ARBA" id="ARBA00022676"/>
    </source>
</evidence>
<dbReference type="CDD" id="cd09010">
    <property type="entry name" value="MTAP_SsMTAPII_like_MTIP"/>
    <property type="match status" value="1"/>
</dbReference>
<keyword evidence="6" id="KW-1185">Reference proteome</keyword>
<reference evidence="5 6" key="1">
    <citation type="journal article" date="2021" name="Sci. Rep.">
        <title>The distribution of antibiotic resistance genes in chicken gut microbiota commensals.</title>
        <authorList>
            <person name="Juricova H."/>
            <person name="Matiasovicova J."/>
            <person name="Kubasova T."/>
            <person name="Cejkova D."/>
            <person name="Rychlik I."/>
        </authorList>
    </citation>
    <scope>NUCLEOTIDE SEQUENCE [LARGE SCALE GENOMIC DNA]</scope>
    <source>
        <strain evidence="5 6">An537</strain>
    </source>
</reference>
<dbReference type="InterPro" id="IPR035994">
    <property type="entry name" value="Nucleoside_phosphorylase_sf"/>
</dbReference>
<proteinExistence type="inferred from homology"/>
<keyword evidence="2 3" id="KW-0808">Transferase</keyword>
<evidence type="ECO:0000256" key="2">
    <source>
        <dbReference type="ARBA" id="ARBA00022679"/>
    </source>
</evidence>
<feature type="domain" description="Nucleoside phosphorylase" evidence="4">
    <location>
        <begin position="4"/>
        <end position="241"/>
    </location>
</feature>
<evidence type="ECO:0000313" key="5">
    <source>
        <dbReference type="EMBL" id="MBM6911841.1"/>
    </source>
</evidence>
<comment type="catalytic activity">
    <reaction evidence="3">
        <text>a purine D-ribonucleoside + phosphate = a purine nucleobase + alpha-D-ribose 1-phosphate</text>
        <dbReference type="Rhea" id="RHEA:19805"/>
        <dbReference type="ChEBI" id="CHEBI:26386"/>
        <dbReference type="ChEBI" id="CHEBI:43474"/>
        <dbReference type="ChEBI" id="CHEBI:57720"/>
        <dbReference type="ChEBI" id="CHEBI:142355"/>
        <dbReference type="EC" id="2.4.2.1"/>
    </reaction>
</comment>
<dbReference type="Gene3D" id="3.40.50.1580">
    <property type="entry name" value="Nucleoside phosphorylase domain"/>
    <property type="match status" value="1"/>
</dbReference>
<comment type="subunit">
    <text evidence="3">Homohexamer. Dimer of a homotrimer.</text>
</comment>
<comment type="similarity">
    <text evidence="3">Belongs to the PNP/MTAP phosphorylase family. MTAP subfamily.</text>
</comment>
<dbReference type="Pfam" id="PF01048">
    <property type="entry name" value="PNP_UDP_1"/>
    <property type="match status" value="1"/>
</dbReference>
<dbReference type="Proteomes" id="UP000707138">
    <property type="component" value="Unassembled WGS sequence"/>
</dbReference>
<protein>
    <recommendedName>
        <fullName evidence="3">Probable 6-oxopurine nucleoside phosphorylase</fullName>
        <ecNumber evidence="3">2.4.2.1</ecNumber>
    </recommendedName>
    <alternativeName>
        <fullName evidence="3">Purine nucleoside phosphorylase</fullName>
        <shortName evidence="3">PNP</shortName>
    </alternativeName>
</protein>
<feature type="binding site" evidence="3">
    <location>
        <position position="10"/>
    </location>
    <ligand>
        <name>phosphate</name>
        <dbReference type="ChEBI" id="CHEBI:43474"/>
    </ligand>
</feature>
<accession>A0ABS2GCG4</accession>
<keyword evidence="1 3" id="KW-0328">Glycosyltransferase</keyword>
<feature type="binding site" evidence="3">
    <location>
        <begin position="83"/>
        <end position="84"/>
    </location>
    <ligand>
        <name>phosphate</name>
        <dbReference type="ChEBI" id="CHEBI:43474"/>
    </ligand>
</feature>
<feature type="site" description="Important for substrate specificity" evidence="3">
    <location>
        <position position="219"/>
    </location>
</feature>
<dbReference type="RefSeq" id="WP_205087160.1">
    <property type="nucleotide sequence ID" value="NZ_CAUGKU010000002.1"/>
</dbReference>
<comment type="function">
    <text evidence="3">Purine nucleoside phosphorylase which is highly specific for 6-oxopurine nucleosides. Cleaves guanosine or inosine to respective bases and sugar-1-phosphate molecules. Involved in purine salvage.</text>
</comment>
<dbReference type="PANTHER" id="PTHR42679:SF2">
    <property type="entry name" value="S-METHYL-5'-THIOADENOSINE PHOSPHORYLASE"/>
    <property type="match status" value="1"/>
</dbReference>
<evidence type="ECO:0000313" key="6">
    <source>
        <dbReference type="Proteomes" id="UP000707138"/>
    </source>
</evidence>
<comment type="pathway">
    <text evidence="3">Purine metabolism; purine nucleoside salvage.</text>
</comment>
<gene>
    <name evidence="5" type="primary">mtnP</name>
    <name evidence="5" type="ORF">H6A01_00685</name>
</gene>
<feature type="binding site" evidence="3">
    <location>
        <position position="184"/>
    </location>
    <ligand>
        <name>phosphate</name>
        <dbReference type="ChEBI" id="CHEBI:43474"/>
    </ligand>
</feature>
<evidence type="ECO:0000259" key="4">
    <source>
        <dbReference type="Pfam" id="PF01048"/>
    </source>
</evidence>
<dbReference type="EMBL" id="JACJLA010000001">
    <property type="protein sequence ID" value="MBM6911841.1"/>
    <property type="molecule type" value="Genomic_DNA"/>
</dbReference>
<name>A0ABS2GCG4_9FIRM</name>
<dbReference type="InterPro" id="IPR010044">
    <property type="entry name" value="MTAP"/>
</dbReference>
<feature type="site" description="Important for substrate specificity" evidence="3">
    <location>
        <position position="165"/>
    </location>
</feature>
<comment type="miscellaneous">
    <text evidence="3">Although this enzyme belongs to the family of MTA phosphorylases based on sequence homology, it has been shown that conserved amino acid substitutions in the substrate binding pocket convert the substrate specificity of this enzyme from 6-aminopurines to 6-oxopurines.</text>
</comment>
<dbReference type="InterPro" id="IPR000845">
    <property type="entry name" value="Nucleoside_phosphorylase_d"/>
</dbReference>
<organism evidence="5 6">
    <name type="scientific">Veillonella magna</name>
    <dbReference type="NCBI Taxonomy" id="464322"/>
    <lineage>
        <taxon>Bacteria</taxon>
        <taxon>Bacillati</taxon>
        <taxon>Bacillota</taxon>
        <taxon>Negativicutes</taxon>
        <taxon>Veillonellales</taxon>
        <taxon>Veillonellaceae</taxon>
        <taxon>Veillonella</taxon>
    </lineage>
</organism>
<dbReference type="SUPFAM" id="SSF53167">
    <property type="entry name" value="Purine and uridine phosphorylases"/>
    <property type="match status" value="1"/>
</dbReference>
<dbReference type="GO" id="GO:0017061">
    <property type="term" value="F:S-methyl-5-thioadenosine phosphorylase activity"/>
    <property type="evidence" value="ECO:0007669"/>
    <property type="project" value="UniProtKB-EC"/>
</dbReference>
<dbReference type="PANTHER" id="PTHR42679">
    <property type="entry name" value="S-METHYL-5'-THIOADENOSINE PHOSPHORYLASE"/>
    <property type="match status" value="1"/>
</dbReference>
<feature type="binding site" evidence="3">
    <location>
        <begin position="50"/>
        <end position="51"/>
    </location>
    <ligand>
        <name>phosphate</name>
        <dbReference type="ChEBI" id="CHEBI:43474"/>
    </ligand>
</feature>
<dbReference type="HAMAP" id="MF_01963">
    <property type="entry name" value="MTAP"/>
    <property type="match status" value="1"/>
</dbReference>
<evidence type="ECO:0000256" key="3">
    <source>
        <dbReference type="HAMAP-Rule" id="MF_01963"/>
    </source>
</evidence>
<dbReference type="NCBIfam" id="NF006599">
    <property type="entry name" value="PRK09136.1"/>
    <property type="match status" value="1"/>
</dbReference>
<keyword evidence="3" id="KW-0660">Purine salvage</keyword>
<dbReference type="EC" id="2.4.2.1" evidence="3"/>
<sequence length="264" mass="28832">MGIIAIIGGTGVYDPSMLESIEEKQLMTPYGEITYTQGSYHGKPVIFMARHGSKHSIPPHLINYRANIWGLKKLGVTMIISTTAVGSLNPEFKPGHFVLTDQFLDFTKSRVNTFYDGGKKGVVHLDVTDPYCPELRGHIEAAAKELGLNVHNGGTYVCTEGPRFETPAEIKMFHMLGGDTVGMTNVPEVTLAGEAEIAYATISMVTNFAAGISETALTHHEVTEVMKQLSDSFKALILKTIDRLDPNADCSCHHRLAEYGGFTL</sequence>
<feature type="binding site" evidence="3">
    <location>
        <position position="183"/>
    </location>
    <ligand>
        <name>substrate</name>
    </ligand>
</feature>
<dbReference type="NCBIfam" id="TIGR01694">
    <property type="entry name" value="MTAP"/>
    <property type="match status" value="1"/>
</dbReference>